<name>A0AAV5TVG3_9BILA</name>
<dbReference type="Proteomes" id="UP001432027">
    <property type="component" value="Unassembled WGS sequence"/>
</dbReference>
<sequence length="86" mass="9721">CCPTKISKRSNEDDGEICGSLLPLIGGIIQKLETTVKAHQDLLNRNNLLDKEVDRLRALNQELEITAVEVFDENKELKRKIAMTTE</sequence>
<keyword evidence="1" id="KW-0175">Coiled coil</keyword>
<protein>
    <submittedName>
        <fullName evidence="2">Uncharacterized protein</fullName>
    </submittedName>
</protein>
<feature type="coiled-coil region" evidence="1">
    <location>
        <begin position="39"/>
        <end position="80"/>
    </location>
</feature>
<feature type="non-terminal residue" evidence="2">
    <location>
        <position position="1"/>
    </location>
</feature>
<keyword evidence="3" id="KW-1185">Reference proteome</keyword>
<dbReference type="AlphaFoldDB" id="A0AAV5TVG3"/>
<organism evidence="2 3">
    <name type="scientific">Pristionchus entomophagus</name>
    <dbReference type="NCBI Taxonomy" id="358040"/>
    <lineage>
        <taxon>Eukaryota</taxon>
        <taxon>Metazoa</taxon>
        <taxon>Ecdysozoa</taxon>
        <taxon>Nematoda</taxon>
        <taxon>Chromadorea</taxon>
        <taxon>Rhabditida</taxon>
        <taxon>Rhabditina</taxon>
        <taxon>Diplogasteromorpha</taxon>
        <taxon>Diplogasteroidea</taxon>
        <taxon>Neodiplogasteridae</taxon>
        <taxon>Pristionchus</taxon>
    </lineage>
</organism>
<gene>
    <name evidence="2" type="ORF">PENTCL1PPCAC_20429</name>
</gene>
<reference evidence="2" key="1">
    <citation type="submission" date="2023-10" db="EMBL/GenBank/DDBJ databases">
        <title>Genome assembly of Pristionchus species.</title>
        <authorList>
            <person name="Yoshida K."/>
            <person name="Sommer R.J."/>
        </authorList>
    </citation>
    <scope>NUCLEOTIDE SEQUENCE</scope>
    <source>
        <strain evidence="2">RS0144</strain>
    </source>
</reference>
<comment type="caution">
    <text evidence="2">The sequence shown here is derived from an EMBL/GenBank/DDBJ whole genome shotgun (WGS) entry which is preliminary data.</text>
</comment>
<feature type="non-terminal residue" evidence="2">
    <location>
        <position position="86"/>
    </location>
</feature>
<evidence type="ECO:0000313" key="3">
    <source>
        <dbReference type="Proteomes" id="UP001432027"/>
    </source>
</evidence>
<accession>A0AAV5TVG3</accession>
<dbReference type="EMBL" id="BTSX01000005">
    <property type="protein sequence ID" value="GMS98254.1"/>
    <property type="molecule type" value="Genomic_DNA"/>
</dbReference>
<proteinExistence type="predicted"/>
<evidence type="ECO:0000256" key="1">
    <source>
        <dbReference type="SAM" id="Coils"/>
    </source>
</evidence>
<evidence type="ECO:0000313" key="2">
    <source>
        <dbReference type="EMBL" id="GMS98254.1"/>
    </source>
</evidence>